<dbReference type="InterPro" id="IPR052029">
    <property type="entry name" value="PpiD_chaperone"/>
</dbReference>
<dbReference type="RefSeq" id="WP_193004007.1">
    <property type="nucleotide sequence ID" value="NZ_CP040449.1"/>
</dbReference>
<keyword evidence="11" id="KW-0697">Rotamase</keyword>
<dbReference type="PANTHER" id="PTHR47529:SF1">
    <property type="entry name" value="PERIPLASMIC CHAPERONE PPID"/>
    <property type="match status" value="1"/>
</dbReference>
<dbReference type="GO" id="GO:0003755">
    <property type="term" value="F:peptidyl-prolyl cis-trans isomerase activity"/>
    <property type="evidence" value="ECO:0007669"/>
    <property type="project" value="UniProtKB-KW"/>
</dbReference>
<dbReference type="Gene3D" id="1.10.4030.10">
    <property type="entry name" value="Porin chaperone SurA, peptide-binding domain"/>
    <property type="match status" value="1"/>
</dbReference>
<keyword evidence="14" id="KW-1185">Reference proteome</keyword>
<evidence type="ECO:0000256" key="4">
    <source>
        <dbReference type="ARBA" id="ARBA00022692"/>
    </source>
</evidence>
<dbReference type="PANTHER" id="PTHR47529">
    <property type="entry name" value="PEPTIDYL-PROLYL CIS-TRANS ISOMERASE D"/>
    <property type="match status" value="1"/>
</dbReference>
<evidence type="ECO:0000256" key="9">
    <source>
        <dbReference type="ARBA" id="ARBA00040743"/>
    </source>
</evidence>
<comment type="similarity">
    <text evidence="8">Belongs to the PpiD chaperone family.</text>
</comment>
<dbReference type="InterPro" id="IPR000297">
    <property type="entry name" value="PPIase_PpiC"/>
</dbReference>
<feature type="domain" description="PpiC" evidence="12">
    <location>
        <begin position="269"/>
        <end position="367"/>
    </location>
</feature>
<proteinExistence type="inferred from homology"/>
<dbReference type="EMBL" id="CP040449">
    <property type="protein sequence ID" value="QFI54560.1"/>
    <property type="molecule type" value="Genomic_DNA"/>
</dbReference>
<dbReference type="SUPFAM" id="SSF54534">
    <property type="entry name" value="FKBP-like"/>
    <property type="match status" value="1"/>
</dbReference>
<dbReference type="InterPro" id="IPR027304">
    <property type="entry name" value="Trigger_fact/SurA_dom_sf"/>
</dbReference>
<dbReference type="GO" id="GO:0005886">
    <property type="term" value="C:plasma membrane"/>
    <property type="evidence" value="ECO:0007669"/>
    <property type="project" value="UniProtKB-SubCell"/>
</dbReference>
<dbReference type="Gene3D" id="6.10.140.970">
    <property type="match status" value="1"/>
</dbReference>
<evidence type="ECO:0000256" key="1">
    <source>
        <dbReference type="ARBA" id="ARBA00004382"/>
    </source>
</evidence>
<dbReference type="AlphaFoldDB" id="A0A5J6WUS6"/>
<keyword evidence="3" id="KW-0997">Cell inner membrane</keyword>
<dbReference type="KEGG" id="asim:FE240_07515"/>
<organism evidence="13 14">
    <name type="scientific">Aeromonas simiae</name>
    <dbReference type="NCBI Taxonomy" id="218936"/>
    <lineage>
        <taxon>Bacteria</taxon>
        <taxon>Pseudomonadati</taxon>
        <taxon>Pseudomonadota</taxon>
        <taxon>Gammaproteobacteria</taxon>
        <taxon>Aeromonadales</taxon>
        <taxon>Aeromonadaceae</taxon>
        <taxon>Aeromonas</taxon>
    </lineage>
</organism>
<protein>
    <recommendedName>
        <fullName evidence="9">Periplasmic chaperone PpiD</fullName>
    </recommendedName>
    <alternativeName>
        <fullName evidence="10">Periplasmic folding chaperone</fullName>
    </alternativeName>
</protein>
<evidence type="ECO:0000313" key="14">
    <source>
        <dbReference type="Proteomes" id="UP000594034"/>
    </source>
</evidence>
<name>A0A5J6WUS6_9GAMM</name>
<evidence type="ECO:0000256" key="8">
    <source>
        <dbReference type="ARBA" id="ARBA00038408"/>
    </source>
</evidence>
<keyword evidence="4" id="KW-0812">Transmembrane</keyword>
<evidence type="ECO:0000256" key="6">
    <source>
        <dbReference type="ARBA" id="ARBA00023136"/>
    </source>
</evidence>
<evidence type="ECO:0000256" key="2">
    <source>
        <dbReference type="ARBA" id="ARBA00022475"/>
    </source>
</evidence>
<evidence type="ECO:0000256" key="11">
    <source>
        <dbReference type="PROSITE-ProRule" id="PRU00278"/>
    </source>
</evidence>
<keyword evidence="5" id="KW-1133">Transmembrane helix</keyword>
<keyword evidence="11 13" id="KW-0413">Isomerase</keyword>
<dbReference type="Pfam" id="PF13616">
    <property type="entry name" value="Rotamase_3"/>
    <property type="match status" value="1"/>
</dbReference>
<keyword evidence="2" id="KW-1003">Cell membrane</keyword>
<keyword evidence="7" id="KW-0143">Chaperone</keyword>
<evidence type="ECO:0000313" key="13">
    <source>
        <dbReference type="EMBL" id="QFI54560.1"/>
    </source>
</evidence>
<dbReference type="SUPFAM" id="SSF109998">
    <property type="entry name" value="Triger factor/SurA peptide-binding domain-like"/>
    <property type="match status" value="1"/>
</dbReference>
<comment type="subcellular location">
    <subcellularLocation>
        <location evidence="1">Cell inner membrane</location>
        <topology evidence="1">Single-pass type II membrane protein</topology>
        <orientation evidence="1">Periplasmic side</orientation>
    </subcellularLocation>
</comment>
<dbReference type="NCBIfam" id="NF008054">
    <property type="entry name" value="PRK10788.1"/>
    <property type="match status" value="1"/>
</dbReference>
<reference evidence="13 14" key="1">
    <citation type="submission" date="2019-05" db="EMBL/GenBank/DDBJ databases">
        <title>OXA-830, a novel chromosomally encoded expanded-spectrum class D beta-lactamase in Aeromonas simiae.</title>
        <authorList>
            <person name="Zhou W."/>
            <person name="Chen Q."/>
        </authorList>
    </citation>
    <scope>NUCLEOTIDE SEQUENCE [LARGE SCALE GENOMIC DNA]</scope>
    <source>
        <strain evidence="13 14">A6</strain>
    </source>
</reference>
<evidence type="ECO:0000259" key="12">
    <source>
        <dbReference type="PROSITE" id="PS50198"/>
    </source>
</evidence>
<accession>A0A5J6WUS6</accession>
<evidence type="ECO:0000256" key="7">
    <source>
        <dbReference type="ARBA" id="ARBA00023186"/>
    </source>
</evidence>
<dbReference type="Gene3D" id="3.10.50.40">
    <property type="match status" value="1"/>
</dbReference>
<dbReference type="PROSITE" id="PS50198">
    <property type="entry name" value="PPIC_PPIASE_2"/>
    <property type="match status" value="1"/>
</dbReference>
<gene>
    <name evidence="13" type="primary">ppiD</name>
    <name evidence="13" type="ORF">FE240_07515</name>
</gene>
<keyword evidence="6" id="KW-0472">Membrane</keyword>
<dbReference type="InterPro" id="IPR046357">
    <property type="entry name" value="PPIase_dom_sf"/>
</dbReference>
<evidence type="ECO:0000256" key="5">
    <source>
        <dbReference type="ARBA" id="ARBA00022989"/>
    </source>
</evidence>
<evidence type="ECO:0000256" key="10">
    <source>
        <dbReference type="ARBA" id="ARBA00042775"/>
    </source>
</evidence>
<dbReference type="Pfam" id="PF13624">
    <property type="entry name" value="SurA_N_3"/>
    <property type="match status" value="1"/>
</dbReference>
<dbReference type="Proteomes" id="UP000594034">
    <property type="component" value="Chromosome"/>
</dbReference>
<sequence>MMMDKLREGAQGKVAKGILGLIILSFALAGVGSYVNSPAKNAVASVNDNEISPQTLENAYRNERARLEAQMGDAFNQLADNPEYIKQLRRSVLDRLIDQALLDAKAHDLGLRIGDEQIKQAITSMPEFQQNGKFDNDRYLQLIRRAGMTPEMFRDSIRQDMIRQQLMGALLGTEFVLSGEASSLDKLYQQSRDVRLVRLPAESYLDQVQVSDEEIKQFYAANQPRFMNDEQVRVDYLLLDAADLAKDIQVTDQDVRDYYDQHQEQFQRNERRRVAHILIPLGKDEKAAEKKAEDDLAALNGGADFAELAKRDSSDTFSAKKGGELDWFEKGVMDPAFEKAAFALAKEGELSGVVKSQFGYHIIKLLGVEPAAVRPFDEVQADTRERLQKDKAREHYFAVQQKLADASFENPDSLDAAAKAVGLKVISSDYFSQATAPAPLNDAKVLSAAFSEMLREENTNSDVIEIGDGKALVLHVMDHKPKAVKVLDEVRELIVTDIKRSKASEVARSKGQELLGKLKSGAEVNQELSALNLKLEEHKGLTRFAQELDQSLVAQIFRMPHPAKQPSVELLTQSNGDQVIVALDKVSQPEKPSQMAELIKGQMGQSKAQADYKAFVDSLRKAAKIEYFAAQEAAVE</sequence>
<evidence type="ECO:0000256" key="3">
    <source>
        <dbReference type="ARBA" id="ARBA00022519"/>
    </source>
</evidence>